<evidence type="ECO:0000259" key="2">
    <source>
        <dbReference type="Pfam" id="PF12773"/>
    </source>
</evidence>
<feature type="transmembrane region" description="Helical" evidence="1">
    <location>
        <begin position="26"/>
        <end position="45"/>
    </location>
</feature>
<reference evidence="3" key="1">
    <citation type="journal article" date="2012" name="Science">
        <title>Fermentation, hydrogen, and sulfur metabolism in multiple uncultivated bacterial phyla.</title>
        <authorList>
            <person name="Wrighton K.C."/>
            <person name="Thomas B.C."/>
            <person name="Sharon I."/>
            <person name="Miller C.S."/>
            <person name="Castelle C.J."/>
            <person name="VerBerkmoes N.C."/>
            <person name="Wilkins M.J."/>
            <person name="Hettich R.L."/>
            <person name="Lipton M.S."/>
            <person name="Williams K.H."/>
            <person name="Long P.E."/>
            <person name="Banfield J.F."/>
        </authorList>
    </citation>
    <scope>NUCLEOTIDE SEQUENCE [LARGE SCALE GENOMIC DNA]</scope>
</reference>
<comment type="caution">
    <text evidence="3">The sequence shown here is derived from an EMBL/GenBank/DDBJ whole genome shotgun (WGS) entry which is preliminary data.</text>
</comment>
<dbReference type="Pfam" id="PF12773">
    <property type="entry name" value="DZR"/>
    <property type="match status" value="1"/>
</dbReference>
<name>K2GRR0_9BACT</name>
<keyword evidence="1" id="KW-1133">Transmembrane helix</keyword>
<dbReference type="AlphaFoldDB" id="K2GRR0"/>
<feature type="transmembrane region" description="Helical" evidence="1">
    <location>
        <begin position="57"/>
        <end position="82"/>
    </location>
</feature>
<organism evidence="3">
    <name type="scientific">uncultured bacterium</name>
    <name type="common">gcode 4</name>
    <dbReference type="NCBI Taxonomy" id="1234023"/>
    <lineage>
        <taxon>Bacteria</taxon>
        <taxon>environmental samples</taxon>
    </lineage>
</organism>
<keyword evidence="1" id="KW-0812">Transmembrane</keyword>
<evidence type="ECO:0000256" key="1">
    <source>
        <dbReference type="SAM" id="Phobius"/>
    </source>
</evidence>
<protein>
    <recommendedName>
        <fullName evidence="2">DZANK-type domain-containing protein</fullName>
    </recommendedName>
</protein>
<proteinExistence type="predicted"/>
<gene>
    <name evidence="3" type="ORF">ACD_4C00480G0003</name>
</gene>
<feature type="domain" description="DZANK-type" evidence="2">
    <location>
        <begin position="120"/>
        <end position="162"/>
    </location>
</feature>
<evidence type="ECO:0000313" key="3">
    <source>
        <dbReference type="EMBL" id="EKE25995.1"/>
    </source>
</evidence>
<dbReference type="InterPro" id="IPR025874">
    <property type="entry name" value="DZR"/>
</dbReference>
<dbReference type="EMBL" id="AMFJ01000996">
    <property type="protein sequence ID" value="EKE25995.1"/>
    <property type="molecule type" value="Genomic_DNA"/>
</dbReference>
<sequence length="204" mass="24309">MEILNTILESLVRFYQLIIQNITLDWIIKFGVLYFFIIWWAFIIWVVKDITNRTTNLFLQVLSILIMIIFTPILGLPIYLLIRPSSTIFEKYHEGFEDEDITEWEEENVENIIKKDVFLCPFCSKHIDEDFLYCPFCKEKLTQKCEKCHKDLKVFWVACPYCWVNEEKPKKSNKETVALNEIETKAEITEDQSSMIEAKEITNE</sequence>
<accession>K2GRR0</accession>
<keyword evidence="1" id="KW-0472">Membrane</keyword>